<feature type="compositionally biased region" description="Pro residues" evidence="1">
    <location>
        <begin position="12"/>
        <end position="22"/>
    </location>
</feature>
<dbReference type="Proteomes" id="UP000095767">
    <property type="component" value="Unassembled WGS sequence"/>
</dbReference>
<feature type="region of interest" description="Disordered" evidence="1">
    <location>
        <begin position="1"/>
        <end position="43"/>
    </location>
</feature>
<name>A0A1E5V5C0_9POAL</name>
<comment type="caution">
    <text evidence="2">The sequence shown here is derived from an EMBL/GenBank/DDBJ whole genome shotgun (WGS) entry which is preliminary data.</text>
</comment>
<dbReference type="OrthoDB" id="678491at2759"/>
<evidence type="ECO:0000313" key="3">
    <source>
        <dbReference type="Proteomes" id="UP000095767"/>
    </source>
</evidence>
<feature type="compositionally biased region" description="Basic and acidic residues" evidence="1">
    <location>
        <begin position="26"/>
        <end position="42"/>
    </location>
</feature>
<gene>
    <name evidence="2" type="ORF">BAE44_0018796</name>
</gene>
<proteinExistence type="predicted"/>
<sequence>MPPRSPVTTLPAAPPLAPPSTFPAPDYERLPDDAKTPTQKDVESDEAVWALYERWCKAHNKERDHAEMSRRFKIFRHYAKDVHHWNTHLPPDPEEAGVYIEKREEAKLLLSRGEDVSNFDEWYLPMELGPFADGGDPVISEDCKRLLKELEEMDRCSAAEDVTQE</sequence>
<evidence type="ECO:0000256" key="1">
    <source>
        <dbReference type="SAM" id="MobiDB-lite"/>
    </source>
</evidence>
<organism evidence="2 3">
    <name type="scientific">Dichanthelium oligosanthes</name>
    <dbReference type="NCBI Taxonomy" id="888268"/>
    <lineage>
        <taxon>Eukaryota</taxon>
        <taxon>Viridiplantae</taxon>
        <taxon>Streptophyta</taxon>
        <taxon>Embryophyta</taxon>
        <taxon>Tracheophyta</taxon>
        <taxon>Spermatophyta</taxon>
        <taxon>Magnoliopsida</taxon>
        <taxon>Liliopsida</taxon>
        <taxon>Poales</taxon>
        <taxon>Poaceae</taxon>
        <taxon>PACMAD clade</taxon>
        <taxon>Panicoideae</taxon>
        <taxon>Panicodae</taxon>
        <taxon>Paniceae</taxon>
        <taxon>Dichantheliinae</taxon>
        <taxon>Dichanthelium</taxon>
    </lineage>
</organism>
<keyword evidence="3" id="KW-1185">Reference proteome</keyword>
<evidence type="ECO:0008006" key="4">
    <source>
        <dbReference type="Google" id="ProtNLM"/>
    </source>
</evidence>
<dbReference type="EMBL" id="LWDX02051475">
    <property type="protein sequence ID" value="OEL20185.1"/>
    <property type="molecule type" value="Genomic_DNA"/>
</dbReference>
<accession>A0A1E5V5C0</accession>
<protein>
    <recommendedName>
        <fullName evidence="4">Cathepsin propeptide inhibitor domain-containing protein</fullName>
    </recommendedName>
</protein>
<dbReference type="STRING" id="888268.A0A1E5V5C0"/>
<dbReference type="AlphaFoldDB" id="A0A1E5V5C0"/>
<dbReference type="Gene3D" id="1.10.287.2250">
    <property type="match status" value="1"/>
</dbReference>
<evidence type="ECO:0000313" key="2">
    <source>
        <dbReference type="EMBL" id="OEL20185.1"/>
    </source>
</evidence>
<feature type="compositionally biased region" description="Low complexity" evidence="1">
    <location>
        <begin position="1"/>
        <end position="11"/>
    </location>
</feature>
<reference evidence="2 3" key="1">
    <citation type="submission" date="2016-09" db="EMBL/GenBank/DDBJ databases">
        <title>The draft genome of Dichanthelium oligosanthes: A C3 panicoid grass species.</title>
        <authorList>
            <person name="Studer A.J."/>
            <person name="Schnable J.C."/>
            <person name="Brutnell T.P."/>
        </authorList>
    </citation>
    <scope>NUCLEOTIDE SEQUENCE [LARGE SCALE GENOMIC DNA]</scope>
    <source>
        <strain evidence="3">cv. Kellogg 1175</strain>
        <tissue evidence="2">Leaf</tissue>
    </source>
</reference>